<organism evidence="1 2">
    <name type="scientific">Anaeromyces robustus</name>
    <dbReference type="NCBI Taxonomy" id="1754192"/>
    <lineage>
        <taxon>Eukaryota</taxon>
        <taxon>Fungi</taxon>
        <taxon>Fungi incertae sedis</taxon>
        <taxon>Chytridiomycota</taxon>
        <taxon>Chytridiomycota incertae sedis</taxon>
        <taxon>Neocallimastigomycetes</taxon>
        <taxon>Neocallimastigales</taxon>
        <taxon>Neocallimastigaceae</taxon>
        <taxon>Anaeromyces</taxon>
    </lineage>
</organism>
<name>A0A1Y1W193_9FUNG</name>
<sequence>MKYYIFHDAGNNLSNFFNYLESNENIEISNSLNNHVECGLEPPTSRLTAERASQLRHKSSFVT</sequence>
<reference evidence="1 2" key="2">
    <citation type="submission" date="2016-08" db="EMBL/GenBank/DDBJ databases">
        <title>Pervasive Adenine N6-methylation of Active Genes in Fungi.</title>
        <authorList>
            <consortium name="DOE Joint Genome Institute"/>
            <person name="Mondo S.J."/>
            <person name="Dannebaum R.O."/>
            <person name="Kuo R.C."/>
            <person name="Labutti K."/>
            <person name="Haridas S."/>
            <person name="Kuo A."/>
            <person name="Salamov A."/>
            <person name="Ahrendt S.R."/>
            <person name="Lipzen A."/>
            <person name="Sullivan W."/>
            <person name="Andreopoulos W.B."/>
            <person name="Clum A."/>
            <person name="Lindquist E."/>
            <person name="Daum C."/>
            <person name="Ramamoorthy G.K."/>
            <person name="Gryganskyi A."/>
            <person name="Culley D."/>
            <person name="Magnuson J.K."/>
            <person name="James T.Y."/>
            <person name="O'Malley M.A."/>
            <person name="Stajich J.E."/>
            <person name="Spatafora J.W."/>
            <person name="Visel A."/>
            <person name="Grigoriev I.V."/>
        </authorList>
    </citation>
    <scope>NUCLEOTIDE SEQUENCE [LARGE SCALE GENOMIC DNA]</scope>
    <source>
        <strain evidence="1 2">S4</strain>
    </source>
</reference>
<keyword evidence="2" id="KW-1185">Reference proteome</keyword>
<gene>
    <name evidence="1" type="ORF">BCR32DRAFT_286255</name>
</gene>
<proteinExistence type="predicted"/>
<accession>A0A1Y1W193</accession>
<reference evidence="1 2" key="1">
    <citation type="submission" date="2016-08" db="EMBL/GenBank/DDBJ databases">
        <title>A Parts List for Fungal Cellulosomes Revealed by Comparative Genomics.</title>
        <authorList>
            <consortium name="DOE Joint Genome Institute"/>
            <person name="Haitjema C.H."/>
            <person name="Gilmore S.P."/>
            <person name="Henske J.K."/>
            <person name="Solomon K.V."/>
            <person name="De Groot R."/>
            <person name="Kuo A."/>
            <person name="Mondo S.J."/>
            <person name="Salamov A.A."/>
            <person name="Labutti K."/>
            <person name="Zhao Z."/>
            <person name="Chiniquy J."/>
            <person name="Barry K."/>
            <person name="Brewer H.M."/>
            <person name="Purvine S.O."/>
            <person name="Wright A.T."/>
            <person name="Boxma B."/>
            <person name="Van Alen T."/>
            <person name="Hackstein J.H."/>
            <person name="Baker S.E."/>
            <person name="Grigoriev I.V."/>
            <person name="O'Malley M.A."/>
        </authorList>
    </citation>
    <scope>NUCLEOTIDE SEQUENCE [LARGE SCALE GENOMIC DNA]</scope>
    <source>
        <strain evidence="1 2">S4</strain>
    </source>
</reference>
<comment type="caution">
    <text evidence="1">The sequence shown here is derived from an EMBL/GenBank/DDBJ whole genome shotgun (WGS) entry which is preliminary data.</text>
</comment>
<protein>
    <submittedName>
        <fullName evidence="1">Uncharacterized protein</fullName>
    </submittedName>
</protein>
<evidence type="ECO:0000313" key="1">
    <source>
        <dbReference type="EMBL" id="ORX66996.1"/>
    </source>
</evidence>
<dbReference type="AlphaFoldDB" id="A0A1Y1W193"/>
<dbReference type="Proteomes" id="UP000193944">
    <property type="component" value="Unassembled WGS sequence"/>
</dbReference>
<evidence type="ECO:0000313" key="2">
    <source>
        <dbReference type="Proteomes" id="UP000193944"/>
    </source>
</evidence>
<dbReference type="EMBL" id="MCFG01000439">
    <property type="protein sequence ID" value="ORX66996.1"/>
    <property type="molecule type" value="Genomic_DNA"/>
</dbReference>